<dbReference type="Proteomes" id="UP000887013">
    <property type="component" value="Unassembled WGS sequence"/>
</dbReference>
<proteinExistence type="predicted"/>
<evidence type="ECO:0000313" key="1">
    <source>
        <dbReference type="EMBL" id="GFS87084.1"/>
    </source>
</evidence>
<reference evidence="1" key="1">
    <citation type="submission" date="2020-08" db="EMBL/GenBank/DDBJ databases">
        <title>Multicomponent nature underlies the extraordinary mechanical properties of spider dragline silk.</title>
        <authorList>
            <person name="Kono N."/>
            <person name="Nakamura H."/>
            <person name="Mori M."/>
            <person name="Yoshida Y."/>
            <person name="Ohtoshi R."/>
            <person name="Malay A.D."/>
            <person name="Moran D.A.P."/>
            <person name="Tomita M."/>
            <person name="Numata K."/>
            <person name="Arakawa K."/>
        </authorList>
    </citation>
    <scope>NUCLEOTIDE SEQUENCE</scope>
</reference>
<dbReference type="EMBL" id="BMAW01098863">
    <property type="protein sequence ID" value="GFS87084.1"/>
    <property type="molecule type" value="Genomic_DNA"/>
</dbReference>
<protein>
    <submittedName>
        <fullName evidence="1">Uncharacterized protein</fullName>
    </submittedName>
</protein>
<comment type="caution">
    <text evidence="1">The sequence shown here is derived from an EMBL/GenBank/DDBJ whole genome shotgun (WGS) entry which is preliminary data.</text>
</comment>
<sequence length="135" mass="15221">MQRSVEFELKGFVFLAPHEILSTGIIKEDLELPLEDLFLRFPPNSNHFTASRGALFTRCAARVLRRGCFYAALARAMAGACEAVNHGVMRQKGRRTFLPFCQHAAARRLAVRQSSATFQQSGKLFDLNLKCYILN</sequence>
<accession>A0A8X6N036</accession>
<dbReference type="AlphaFoldDB" id="A0A8X6N036"/>
<name>A0A8X6N036_NEPPI</name>
<evidence type="ECO:0000313" key="2">
    <source>
        <dbReference type="Proteomes" id="UP000887013"/>
    </source>
</evidence>
<gene>
    <name evidence="1" type="ORF">NPIL_556281</name>
</gene>
<organism evidence="1 2">
    <name type="scientific">Nephila pilipes</name>
    <name type="common">Giant wood spider</name>
    <name type="synonym">Nephila maculata</name>
    <dbReference type="NCBI Taxonomy" id="299642"/>
    <lineage>
        <taxon>Eukaryota</taxon>
        <taxon>Metazoa</taxon>
        <taxon>Ecdysozoa</taxon>
        <taxon>Arthropoda</taxon>
        <taxon>Chelicerata</taxon>
        <taxon>Arachnida</taxon>
        <taxon>Araneae</taxon>
        <taxon>Araneomorphae</taxon>
        <taxon>Entelegynae</taxon>
        <taxon>Araneoidea</taxon>
        <taxon>Nephilidae</taxon>
        <taxon>Nephila</taxon>
    </lineage>
</organism>
<keyword evidence="2" id="KW-1185">Reference proteome</keyword>